<dbReference type="GO" id="GO:0004413">
    <property type="term" value="F:homoserine kinase activity"/>
    <property type="evidence" value="ECO:0007669"/>
    <property type="project" value="TreeGrafter"/>
</dbReference>
<comment type="similarity">
    <text evidence="1">Belongs to the pseudomonas-type ThrB family.</text>
</comment>
<protein>
    <recommendedName>
        <fullName evidence="2">Aminoglycoside phosphotransferase domain-containing protein</fullName>
    </recommendedName>
</protein>
<dbReference type="PANTHER" id="PTHR21064">
    <property type="entry name" value="AMINOGLYCOSIDE PHOSPHOTRANSFERASE DOMAIN-CONTAINING PROTEIN-RELATED"/>
    <property type="match status" value="1"/>
</dbReference>
<dbReference type="SUPFAM" id="SSF56112">
    <property type="entry name" value="Protein kinase-like (PK-like)"/>
    <property type="match status" value="1"/>
</dbReference>
<dbReference type="Pfam" id="PF01636">
    <property type="entry name" value="APH"/>
    <property type="match status" value="1"/>
</dbReference>
<gene>
    <name evidence="3" type="ORF">METZ01_LOCUS203</name>
</gene>
<name>A0A381MYM6_9ZZZZ</name>
<sequence>MQIDNDLLEFARQTLPEWSLEGAQIEPITVSENVTFRVDKDGLSYVLRIHRSWYHTLEELESGLIWTDALRASGIDVPEPLLTTAGKGFVTRTLPGTLESRNIGALKWVEGDVLAEVIRRDANDTDALCRYFRQLGAIAASIHAQATDWNAPPNFKRHAFDAAGLVGEHPFWGRFWEIPQLRSKQADLLRQAREVIADTLDRYGQPRETYSMIHADLHMHNLVLSSHGLHIIDFDDAGFGWHQFDLAVALHEYLEHKAYPEILAALLDGYRAHRSFDSEAAKLIPLFLLVRSVMALGWVHQRPELGQEKYIPEMIEHACRHVRRFLDA</sequence>
<dbReference type="AlphaFoldDB" id="A0A381MYM6"/>
<dbReference type="InterPro" id="IPR002575">
    <property type="entry name" value="Aminoglycoside_PTrfase"/>
</dbReference>
<evidence type="ECO:0000313" key="3">
    <source>
        <dbReference type="EMBL" id="SUZ47349.1"/>
    </source>
</evidence>
<dbReference type="Gene3D" id="3.90.1200.10">
    <property type="match status" value="1"/>
</dbReference>
<dbReference type="PANTHER" id="PTHR21064:SF6">
    <property type="entry name" value="AMINOGLYCOSIDE PHOSPHOTRANSFERASE DOMAIN-CONTAINING PROTEIN"/>
    <property type="match status" value="1"/>
</dbReference>
<evidence type="ECO:0000256" key="1">
    <source>
        <dbReference type="ARBA" id="ARBA00038240"/>
    </source>
</evidence>
<reference evidence="3" key="1">
    <citation type="submission" date="2018-05" db="EMBL/GenBank/DDBJ databases">
        <authorList>
            <person name="Lanie J.A."/>
            <person name="Ng W.-L."/>
            <person name="Kazmierczak K.M."/>
            <person name="Andrzejewski T.M."/>
            <person name="Davidsen T.M."/>
            <person name="Wayne K.J."/>
            <person name="Tettelin H."/>
            <person name="Glass J.I."/>
            <person name="Rusch D."/>
            <person name="Podicherti R."/>
            <person name="Tsui H.-C.T."/>
            <person name="Winkler M.E."/>
        </authorList>
    </citation>
    <scope>NUCLEOTIDE SEQUENCE</scope>
</reference>
<dbReference type="InterPro" id="IPR050249">
    <property type="entry name" value="Pseudomonas-type_ThrB"/>
</dbReference>
<feature type="domain" description="Aminoglycoside phosphotransferase" evidence="2">
    <location>
        <begin position="31"/>
        <end position="273"/>
    </location>
</feature>
<dbReference type="GO" id="GO:0009088">
    <property type="term" value="P:threonine biosynthetic process"/>
    <property type="evidence" value="ECO:0007669"/>
    <property type="project" value="TreeGrafter"/>
</dbReference>
<dbReference type="InterPro" id="IPR011009">
    <property type="entry name" value="Kinase-like_dom_sf"/>
</dbReference>
<proteinExistence type="inferred from homology"/>
<evidence type="ECO:0000259" key="2">
    <source>
        <dbReference type="Pfam" id="PF01636"/>
    </source>
</evidence>
<dbReference type="EMBL" id="UINC01000011">
    <property type="protein sequence ID" value="SUZ47349.1"/>
    <property type="molecule type" value="Genomic_DNA"/>
</dbReference>
<organism evidence="3">
    <name type="scientific">marine metagenome</name>
    <dbReference type="NCBI Taxonomy" id="408172"/>
    <lineage>
        <taxon>unclassified sequences</taxon>
        <taxon>metagenomes</taxon>
        <taxon>ecological metagenomes</taxon>
    </lineage>
</organism>
<accession>A0A381MYM6</accession>